<dbReference type="GO" id="GO:0006508">
    <property type="term" value="P:proteolysis"/>
    <property type="evidence" value="ECO:0007669"/>
    <property type="project" value="UniProtKB-KW"/>
</dbReference>
<keyword evidence="8" id="KW-1185">Reference proteome</keyword>
<keyword evidence="2 4" id="KW-0064">Aspartyl protease</keyword>
<comment type="caution">
    <text evidence="7">The sequence shown here is derived from an EMBL/GenBank/DDBJ whole genome shotgun (WGS) entry which is preliminary data.</text>
</comment>
<evidence type="ECO:0000256" key="4">
    <source>
        <dbReference type="RuleBase" id="RU000454"/>
    </source>
</evidence>
<dbReference type="PROSITE" id="PS51767">
    <property type="entry name" value="PEPTIDASE_A1"/>
    <property type="match status" value="1"/>
</dbReference>
<feature type="signal peptide" evidence="5">
    <location>
        <begin position="1"/>
        <end position="20"/>
    </location>
</feature>
<reference evidence="7" key="1">
    <citation type="submission" date="2023-06" db="EMBL/GenBank/DDBJ databases">
        <title>Genome-scale phylogeny and comparative genomics of the fungal order Sordariales.</title>
        <authorList>
            <consortium name="Lawrence Berkeley National Laboratory"/>
            <person name="Hensen N."/>
            <person name="Bonometti L."/>
            <person name="Westerberg I."/>
            <person name="Brannstrom I.O."/>
            <person name="Guillou S."/>
            <person name="Cros-Aarteil S."/>
            <person name="Calhoun S."/>
            <person name="Haridas S."/>
            <person name="Kuo A."/>
            <person name="Mondo S."/>
            <person name="Pangilinan J."/>
            <person name="Riley R."/>
            <person name="Labutti K."/>
            <person name="Andreopoulos B."/>
            <person name="Lipzen A."/>
            <person name="Chen C."/>
            <person name="Yanf M."/>
            <person name="Daum C."/>
            <person name="Ng V."/>
            <person name="Clum A."/>
            <person name="Steindorff A."/>
            <person name="Ohm R."/>
            <person name="Martin F."/>
            <person name="Silar P."/>
            <person name="Natvig D."/>
            <person name="Lalanne C."/>
            <person name="Gautier V."/>
            <person name="Ament-Velasquez S.L."/>
            <person name="Kruys A."/>
            <person name="Hutchinson M.I."/>
            <person name="Powell A.J."/>
            <person name="Barry K."/>
            <person name="Miller A.N."/>
            <person name="Grigoriev I.V."/>
            <person name="Debuchy R."/>
            <person name="Gladieux P."/>
            <person name="Thoren M.H."/>
            <person name="Johannesson H."/>
        </authorList>
    </citation>
    <scope>NUCLEOTIDE SEQUENCE</scope>
    <source>
        <strain evidence="7">8032-3</strain>
    </source>
</reference>
<dbReference type="CDD" id="cd05471">
    <property type="entry name" value="pepsin_like"/>
    <property type="match status" value="1"/>
</dbReference>
<evidence type="ECO:0000259" key="6">
    <source>
        <dbReference type="PROSITE" id="PS51767"/>
    </source>
</evidence>
<keyword evidence="4 7" id="KW-0645">Protease</keyword>
<dbReference type="PROSITE" id="PS00141">
    <property type="entry name" value="ASP_PROTEASE"/>
    <property type="match status" value="1"/>
</dbReference>
<evidence type="ECO:0000256" key="3">
    <source>
        <dbReference type="PIRSR" id="PIRSR601461-1"/>
    </source>
</evidence>
<evidence type="ECO:0000313" key="7">
    <source>
        <dbReference type="EMBL" id="KAK1766083.1"/>
    </source>
</evidence>
<dbReference type="RefSeq" id="XP_060282296.1">
    <property type="nucleotide sequence ID" value="XM_060430020.1"/>
</dbReference>
<feature type="active site" evidence="3">
    <location>
        <position position="101"/>
    </location>
</feature>
<dbReference type="PRINTS" id="PR00792">
    <property type="entry name" value="PEPSIN"/>
</dbReference>
<dbReference type="InterPro" id="IPR021109">
    <property type="entry name" value="Peptidase_aspartic_dom_sf"/>
</dbReference>
<dbReference type="PANTHER" id="PTHR47966">
    <property type="entry name" value="BETA-SITE APP-CLEAVING ENZYME, ISOFORM A-RELATED"/>
    <property type="match status" value="1"/>
</dbReference>
<dbReference type="GO" id="GO:0004190">
    <property type="term" value="F:aspartic-type endopeptidase activity"/>
    <property type="evidence" value="ECO:0007669"/>
    <property type="project" value="UniProtKB-KW"/>
</dbReference>
<sequence length="427" mass="45959">MARWLVFGILGNLLLGLSGAAPVEEKRSVAVASAKHTFSLNRQTVAKPGGTLGSRFRNLRATRGTAEPQPAGLDTAMPANMQVEYLLNVTVAAHNYSLIIDTGSSDTWFVKSGFECVDAYQRIVPLKMCRFGPEFQGDFPGGQIENQTFSVSYGNIGSGPYLDGEYGYADITVAGVTIPKQQIALATSGYWSGDGISTGILGLGMPGLTEAFVGNGSFTNAISYSPVVTTMSSASKMPALFSLGLSRNPSESFLALGGVPENVKVGEWTSAPLLQWEKRLGGYEYFWYTIKTDQMVWNSSTISQRTARSPTVIVDSGTTLNYLPFDIADAINNAFEPKAVYDPTEGAYYTDCNAKAPSFGIEIGGQMLWTDPSSMILPQLKSASGKCATGILDTNQEPYILGDVFMQGLVAVFDIGDKKEMRFAKRL</sequence>
<evidence type="ECO:0000313" key="8">
    <source>
        <dbReference type="Proteomes" id="UP001244011"/>
    </source>
</evidence>
<dbReference type="GO" id="GO:0000324">
    <property type="term" value="C:fungal-type vacuole"/>
    <property type="evidence" value="ECO:0007669"/>
    <property type="project" value="TreeGrafter"/>
</dbReference>
<feature type="chain" id="PRO_5042556143" evidence="5">
    <location>
        <begin position="21"/>
        <end position="427"/>
    </location>
</feature>
<evidence type="ECO:0000256" key="2">
    <source>
        <dbReference type="ARBA" id="ARBA00022750"/>
    </source>
</evidence>
<protein>
    <submittedName>
        <fullName evidence="7">Acid protease</fullName>
    </submittedName>
</protein>
<dbReference type="AlphaFoldDB" id="A0AAJ0BZ40"/>
<evidence type="ECO:0000256" key="1">
    <source>
        <dbReference type="ARBA" id="ARBA00007447"/>
    </source>
</evidence>
<gene>
    <name evidence="7" type="ORF">QBC33DRAFT_559996</name>
</gene>
<organism evidence="7 8">
    <name type="scientific">Phialemonium atrogriseum</name>
    <dbReference type="NCBI Taxonomy" id="1093897"/>
    <lineage>
        <taxon>Eukaryota</taxon>
        <taxon>Fungi</taxon>
        <taxon>Dikarya</taxon>
        <taxon>Ascomycota</taxon>
        <taxon>Pezizomycotina</taxon>
        <taxon>Sordariomycetes</taxon>
        <taxon>Sordariomycetidae</taxon>
        <taxon>Cephalothecales</taxon>
        <taxon>Cephalothecaceae</taxon>
        <taxon>Phialemonium</taxon>
    </lineage>
</organism>
<keyword evidence="5" id="KW-0732">Signal</keyword>
<feature type="domain" description="Peptidase A1" evidence="6">
    <location>
        <begin position="85"/>
        <end position="424"/>
    </location>
</feature>
<name>A0AAJ0BZ40_9PEZI</name>
<feature type="active site" evidence="3">
    <location>
        <position position="315"/>
    </location>
</feature>
<dbReference type="Proteomes" id="UP001244011">
    <property type="component" value="Unassembled WGS sequence"/>
</dbReference>
<dbReference type="InterPro" id="IPR001461">
    <property type="entry name" value="Aspartic_peptidase_A1"/>
</dbReference>
<dbReference type="InterPro" id="IPR001969">
    <property type="entry name" value="Aspartic_peptidase_AS"/>
</dbReference>
<dbReference type="InterPro" id="IPR033121">
    <property type="entry name" value="PEPTIDASE_A1"/>
</dbReference>
<dbReference type="PANTHER" id="PTHR47966:SF47">
    <property type="entry name" value="ENDOPEPTIDASE, PUTATIVE (AFU_ORTHOLOGUE AFUA_3G01220)-RELATED"/>
    <property type="match status" value="1"/>
</dbReference>
<comment type="similarity">
    <text evidence="1 4">Belongs to the peptidase A1 family.</text>
</comment>
<dbReference type="InterPro" id="IPR034164">
    <property type="entry name" value="Pepsin-like_dom"/>
</dbReference>
<dbReference type="EMBL" id="MU839012">
    <property type="protein sequence ID" value="KAK1766083.1"/>
    <property type="molecule type" value="Genomic_DNA"/>
</dbReference>
<dbReference type="GeneID" id="85313207"/>
<accession>A0AAJ0BZ40</accession>
<dbReference type="Pfam" id="PF00026">
    <property type="entry name" value="Asp"/>
    <property type="match status" value="1"/>
</dbReference>
<evidence type="ECO:0000256" key="5">
    <source>
        <dbReference type="SAM" id="SignalP"/>
    </source>
</evidence>
<proteinExistence type="inferred from homology"/>
<dbReference type="SUPFAM" id="SSF50630">
    <property type="entry name" value="Acid proteases"/>
    <property type="match status" value="1"/>
</dbReference>
<dbReference type="Gene3D" id="2.40.70.10">
    <property type="entry name" value="Acid Proteases"/>
    <property type="match status" value="2"/>
</dbReference>
<keyword evidence="4" id="KW-0378">Hydrolase</keyword>